<sequence length="775" mass="84873">MEPLSVAASVLAVLGAAGAAGRRLRHVLGLRNAPDQVIALINEVSDLQVVLEKASEVIESRTERAQECGNLAHIVQRANRSIAELNRLIYHELARDGVALRPGSEPKVSRTRFLRHHGKLKSLKGELVEIKHSLQIAVGTLTLADVSRLKIHTCEVSLVGPHKPEDIYNGADLTATQMSREPLSSSNLESIAGDQEALSLSRSPTAVPDTDSAGKSKVAQTASTTAPCKPFLAEELVSMSGKRQYEGTHIRVEASVLPLRHCDRSCLCQCHKVTNIATPNRLREVIGRLFIGYIGLPVLSHRTCNRITCRPGSSQMRIRIAYLFPVWFALRLIALTITQASTTFIWTLSFPVVTQSNAPIVVFSSLGSIEKIQALLATKAAVPNSVDSTANKSPLHIALQFYRTDLAQFLVLHGADIFIQDCNNRTPLDIYYENYFTATTEEKRMMALLPLFEKHDGFGRWNLKYIHLIVLGCSPLDLSTYLPISTEGVDVADSWGRTALMWAAWRADSTSVSILLRYGADAQASSFNGNSVLMYATYGGSTDCLGLLLDAGADINHTCHSLVTPPITPANTNDNQTTASVRIVKGAAIEASRHQKFTPLYVAALTTQTDSLIYLVERGVTTDVTSWNCSTPLSIAIALNNHRAVEALIRKGSNLSLSSAFNPSYLINVAVFGDERMIRIFISARPSIDINLRDPQGRTAQARLDERLYSTDSLDPQKEAIATAFQQLLDICSVEYQSAQGDTFQVHDLYEDAQDQQEEIFYDALEDNGSQGSIG</sequence>
<evidence type="ECO:0000313" key="6">
    <source>
        <dbReference type="EMBL" id="KAK0511779.1"/>
    </source>
</evidence>
<evidence type="ECO:0000256" key="2">
    <source>
        <dbReference type="ARBA" id="ARBA00023043"/>
    </source>
</evidence>
<dbReference type="SUPFAM" id="SSF48403">
    <property type="entry name" value="Ankyrin repeat"/>
    <property type="match status" value="1"/>
</dbReference>
<keyword evidence="7" id="KW-1185">Reference proteome</keyword>
<evidence type="ECO:0000259" key="5">
    <source>
        <dbReference type="Pfam" id="PF17111"/>
    </source>
</evidence>
<evidence type="ECO:0000256" key="3">
    <source>
        <dbReference type="PROSITE-ProRule" id="PRU00023"/>
    </source>
</evidence>
<proteinExistence type="predicted"/>
<gene>
    <name evidence="6" type="ORF">JMJ35_006352</name>
</gene>
<name>A0AA39R0T5_9LECA</name>
<evidence type="ECO:0000313" key="7">
    <source>
        <dbReference type="Proteomes" id="UP001166286"/>
    </source>
</evidence>
<keyword evidence="2 3" id="KW-0040">ANK repeat</keyword>
<reference evidence="6" key="1">
    <citation type="submission" date="2023-03" db="EMBL/GenBank/DDBJ databases">
        <title>Complete genome of Cladonia borealis.</title>
        <authorList>
            <person name="Park H."/>
        </authorList>
    </citation>
    <scope>NUCLEOTIDE SEQUENCE</scope>
    <source>
        <strain evidence="6">ANT050790</strain>
    </source>
</reference>
<feature type="repeat" description="ANK" evidence="3">
    <location>
        <begin position="495"/>
        <end position="527"/>
    </location>
</feature>
<dbReference type="Pfam" id="PF12796">
    <property type="entry name" value="Ank_2"/>
    <property type="match status" value="1"/>
</dbReference>
<dbReference type="InterPro" id="IPR002110">
    <property type="entry name" value="Ankyrin_rpt"/>
</dbReference>
<protein>
    <recommendedName>
        <fullName evidence="5">Azaphilone pigments biosynthesis cluster protein L N-terminal domain-containing protein</fullName>
    </recommendedName>
</protein>
<feature type="repeat" description="ANK" evidence="3">
    <location>
        <begin position="628"/>
        <end position="660"/>
    </location>
</feature>
<dbReference type="InterPro" id="IPR036770">
    <property type="entry name" value="Ankyrin_rpt-contain_sf"/>
</dbReference>
<dbReference type="InterPro" id="IPR031348">
    <property type="entry name" value="PigL_N"/>
</dbReference>
<dbReference type="Gene3D" id="1.25.40.20">
    <property type="entry name" value="Ankyrin repeat-containing domain"/>
    <property type="match status" value="3"/>
</dbReference>
<dbReference type="AlphaFoldDB" id="A0AA39R0T5"/>
<dbReference type="PROSITE" id="PS50088">
    <property type="entry name" value="ANK_REPEAT"/>
    <property type="match status" value="4"/>
</dbReference>
<dbReference type="PANTHER" id="PTHR24198">
    <property type="entry name" value="ANKYRIN REPEAT AND PROTEIN KINASE DOMAIN-CONTAINING PROTEIN"/>
    <property type="match status" value="1"/>
</dbReference>
<comment type="caution">
    <text evidence="6">The sequence shown here is derived from an EMBL/GenBank/DDBJ whole genome shotgun (WGS) entry which is preliminary data.</text>
</comment>
<evidence type="ECO:0000256" key="4">
    <source>
        <dbReference type="SAM" id="MobiDB-lite"/>
    </source>
</evidence>
<accession>A0AA39R0T5</accession>
<dbReference type="PANTHER" id="PTHR24198:SF165">
    <property type="entry name" value="ANKYRIN REPEAT-CONTAINING PROTEIN-RELATED"/>
    <property type="match status" value="1"/>
</dbReference>
<feature type="region of interest" description="Disordered" evidence="4">
    <location>
        <begin position="194"/>
        <end position="219"/>
    </location>
</feature>
<organism evidence="6 7">
    <name type="scientific">Cladonia borealis</name>
    <dbReference type="NCBI Taxonomy" id="184061"/>
    <lineage>
        <taxon>Eukaryota</taxon>
        <taxon>Fungi</taxon>
        <taxon>Dikarya</taxon>
        <taxon>Ascomycota</taxon>
        <taxon>Pezizomycotina</taxon>
        <taxon>Lecanoromycetes</taxon>
        <taxon>OSLEUM clade</taxon>
        <taxon>Lecanoromycetidae</taxon>
        <taxon>Lecanorales</taxon>
        <taxon>Lecanorineae</taxon>
        <taxon>Cladoniaceae</taxon>
        <taxon>Cladonia</taxon>
    </lineage>
</organism>
<dbReference type="Pfam" id="PF17111">
    <property type="entry name" value="PigL_N"/>
    <property type="match status" value="1"/>
</dbReference>
<dbReference type="SMART" id="SM00248">
    <property type="entry name" value="ANK"/>
    <property type="match status" value="6"/>
</dbReference>
<dbReference type="Pfam" id="PF00023">
    <property type="entry name" value="Ank"/>
    <property type="match status" value="1"/>
</dbReference>
<evidence type="ECO:0000256" key="1">
    <source>
        <dbReference type="ARBA" id="ARBA00022737"/>
    </source>
</evidence>
<keyword evidence="1" id="KW-0677">Repeat</keyword>
<dbReference type="Proteomes" id="UP001166286">
    <property type="component" value="Unassembled WGS sequence"/>
</dbReference>
<dbReference type="PROSITE" id="PS50297">
    <property type="entry name" value="ANK_REP_REGION"/>
    <property type="match status" value="2"/>
</dbReference>
<feature type="repeat" description="ANK" evidence="3">
    <location>
        <begin position="390"/>
        <end position="422"/>
    </location>
</feature>
<dbReference type="EMBL" id="JAFEKC020000013">
    <property type="protein sequence ID" value="KAK0511779.1"/>
    <property type="molecule type" value="Genomic_DNA"/>
</dbReference>
<feature type="repeat" description="ANK" evidence="3">
    <location>
        <begin position="528"/>
        <end position="560"/>
    </location>
</feature>
<feature type="domain" description="Azaphilone pigments biosynthesis cluster protein L N-terminal" evidence="5">
    <location>
        <begin position="1"/>
        <end position="145"/>
    </location>
</feature>